<feature type="compositionally biased region" description="Low complexity" evidence="1">
    <location>
        <begin position="475"/>
        <end position="486"/>
    </location>
</feature>
<feature type="compositionally biased region" description="Polar residues" evidence="1">
    <location>
        <begin position="223"/>
        <end position="235"/>
    </location>
</feature>
<comment type="caution">
    <text evidence="2">The sequence shown here is derived from an EMBL/GenBank/DDBJ whole genome shotgun (WGS) entry which is preliminary data.</text>
</comment>
<gene>
    <name evidence="2" type="ORF">SCAR479_01533</name>
</gene>
<feature type="compositionally biased region" description="Basic residues" evidence="1">
    <location>
        <begin position="80"/>
        <end position="89"/>
    </location>
</feature>
<feature type="region of interest" description="Disordered" evidence="1">
    <location>
        <begin position="1"/>
        <end position="169"/>
    </location>
</feature>
<feature type="compositionally biased region" description="Low complexity" evidence="1">
    <location>
        <begin position="322"/>
        <end position="334"/>
    </location>
</feature>
<dbReference type="EMBL" id="JARVKM010000003">
    <property type="protein sequence ID" value="KAK9781662.1"/>
    <property type="molecule type" value="Genomic_DNA"/>
</dbReference>
<protein>
    <submittedName>
        <fullName evidence="2">Uncharacterized protein</fullName>
    </submittedName>
</protein>
<feature type="compositionally biased region" description="Pro residues" evidence="1">
    <location>
        <begin position="147"/>
        <end position="156"/>
    </location>
</feature>
<feature type="compositionally biased region" description="Low complexity" evidence="1">
    <location>
        <begin position="383"/>
        <end position="401"/>
    </location>
</feature>
<evidence type="ECO:0000256" key="1">
    <source>
        <dbReference type="SAM" id="MobiDB-lite"/>
    </source>
</evidence>
<feature type="compositionally biased region" description="Low complexity" evidence="1">
    <location>
        <begin position="109"/>
        <end position="119"/>
    </location>
</feature>
<sequence length="649" mass="67563">MPATDSGLGSNNPFRRNPAGDPSSAAIPTGGSAAPSTSFLDAAPPLTSTPRPPPPFTTFRTAAAGEEGGDARREETIQIKPKKIVKKVRVQSPPPSSPEDSAPVRGYPSNDYSDDSSSSDSHEVVEQIDPFHIGPPPPEPTVIDGEPPLPLPPPNPFSKTLQDLEQNTQDVEGQIDAGAKGALDVDSFKRLLLTGYANIPGPGGQGAAGPNSASQPATAHDGASNTDASSISRQSIFDAIQETPRTSHEISEPEEATIAPSSPLSNVQPASGRKPPPPPSSRHGKLIKIELGADGKKNKGPPPAISVDTSSPVLTPNRKSSTHSLSQSSPPSSSDINKPLPLPPTRTLGEEDVDSPFDREAAGKLPESFAALTTSPRPPTPPSTTGRPRSESQTSTLTTSSAHRKPAPPPRRHGRTESKPPSILSDKAEEDPPRSSLESNRSRADSLRVNVSSDRTLSAPAPPPPRRPNHARQGSSFASPTAASFSHVSSPGASDESRSPGVVGLNPMEHHNLGAMATVTHSRDGLPKLSPPPPPPKRHSSIRRPSSAHSTDAGSIRRVSREKDGSAPPPPPPPRARGNNKANPASGEVHTTPRRTGTGSAVNTVDEEPMVTTNLGSNAAEPVGGDDIMEQLKALQQEVEAARKASGSG</sequence>
<evidence type="ECO:0000313" key="2">
    <source>
        <dbReference type="EMBL" id="KAK9781662.1"/>
    </source>
</evidence>
<reference evidence="2 3" key="1">
    <citation type="submission" date="2024-02" db="EMBL/GenBank/DDBJ databases">
        <title>First draft genome assembly of two strains of Seiridium cardinale.</title>
        <authorList>
            <person name="Emiliani G."/>
            <person name="Scali E."/>
        </authorList>
    </citation>
    <scope>NUCLEOTIDE SEQUENCE [LARGE SCALE GENOMIC DNA]</scope>
    <source>
        <strain evidence="2 3">BM-138-000479</strain>
    </source>
</reference>
<feature type="region of interest" description="Disordered" evidence="1">
    <location>
        <begin position="195"/>
        <end position="624"/>
    </location>
</feature>
<name>A0ABR2Y5Q7_9PEZI</name>
<keyword evidence="3" id="KW-1185">Reference proteome</keyword>
<proteinExistence type="predicted"/>
<dbReference type="Proteomes" id="UP001465668">
    <property type="component" value="Unassembled WGS sequence"/>
</dbReference>
<feature type="compositionally biased region" description="Basic and acidic residues" evidence="1">
    <location>
        <begin position="287"/>
        <end position="297"/>
    </location>
</feature>
<feature type="compositionally biased region" description="Polar residues" evidence="1">
    <location>
        <begin position="259"/>
        <end position="269"/>
    </location>
</feature>
<evidence type="ECO:0000313" key="3">
    <source>
        <dbReference type="Proteomes" id="UP001465668"/>
    </source>
</evidence>
<feature type="compositionally biased region" description="Polar residues" evidence="1">
    <location>
        <begin position="157"/>
        <end position="169"/>
    </location>
</feature>
<organism evidence="2 3">
    <name type="scientific">Seiridium cardinale</name>
    <dbReference type="NCBI Taxonomy" id="138064"/>
    <lineage>
        <taxon>Eukaryota</taxon>
        <taxon>Fungi</taxon>
        <taxon>Dikarya</taxon>
        <taxon>Ascomycota</taxon>
        <taxon>Pezizomycotina</taxon>
        <taxon>Sordariomycetes</taxon>
        <taxon>Xylariomycetidae</taxon>
        <taxon>Amphisphaeriales</taxon>
        <taxon>Sporocadaceae</taxon>
        <taxon>Seiridium</taxon>
    </lineage>
</organism>
<feature type="compositionally biased region" description="Basic residues" evidence="1">
    <location>
        <begin position="402"/>
        <end position="414"/>
    </location>
</feature>
<feature type="compositionally biased region" description="Polar residues" evidence="1">
    <location>
        <begin position="594"/>
        <end position="603"/>
    </location>
</feature>
<accession>A0ABR2Y5Q7</accession>
<feature type="compositionally biased region" description="Polar residues" evidence="1">
    <location>
        <begin position="307"/>
        <end position="319"/>
    </location>
</feature>